<evidence type="ECO:0000313" key="2">
    <source>
        <dbReference type="Proteomes" id="UP000075517"/>
    </source>
</evidence>
<protein>
    <submittedName>
        <fullName evidence="1">Uncharacterized protein</fullName>
    </submittedName>
</protein>
<proteinExistence type="predicted"/>
<organism evidence="1 2">
    <name type="scientific">Geobacillus stearothermophilus</name>
    <name type="common">Bacillus stearothermophilus</name>
    <dbReference type="NCBI Taxonomy" id="1422"/>
    <lineage>
        <taxon>Bacteria</taxon>
        <taxon>Bacillati</taxon>
        <taxon>Bacillota</taxon>
        <taxon>Bacilli</taxon>
        <taxon>Bacillales</taxon>
        <taxon>Anoxybacillaceae</taxon>
        <taxon>Geobacillus</taxon>
    </lineage>
</organism>
<evidence type="ECO:0000313" key="1">
    <source>
        <dbReference type="EMBL" id="KYD31505.1"/>
    </source>
</evidence>
<name>A0A150N479_GEOSE</name>
<accession>A0A150N479</accession>
<gene>
    <name evidence="1" type="ORF">B4114_1672</name>
</gene>
<dbReference type="PATRIC" id="fig|1422.17.peg.1759"/>
<dbReference type="Proteomes" id="UP000075517">
    <property type="component" value="Unassembled WGS sequence"/>
</dbReference>
<sequence length="43" mass="4851">MEKAMTGLYDVKRGDVVLLLNGEGEKQRNSLRSWLVNRCPSVS</sequence>
<dbReference type="AlphaFoldDB" id="A0A150N479"/>
<dbReference type="EMBL" id="LQYY01000142">
    <property type="protein sequence ID" value="KYD31505.1"/>
    <property type="molecule type" value="Genomic_DNA"/>
</dbReference>
<reference evidence="1 2" key="1">
    <citation type="submission" date="2016-01" db="EMBL/GenBank/DDBJ databases">
        <title>Draft Genome Sequences of Seven Thermophilic Sporeformers Isolated from Foods.</title>
        <authorList>
            <person name="Berendsen E.M."/>
            <person name="Wells-Bennik M.H."/>
            <person name="Krawcyk A.O."/>
            <person name="De Jong A."/>
            <person name="Holsappel S."/>
            <person name="Eijlander R.T."/>
            <person name="Kuipers O.P."/>
        </authorList>
    </citation>
    <scope>NUCLEOTIDE SEQUENCE [LARGE SCALE GENOMIC DNA]</scope>
    <source>
        <strain evidence="1 2">B4114</strain>
    </source>
</reference>
<comment type="caution">
    <text evidence="1">The sequence shown here is derived from an EMBL/GenBank/DDBJ whole genome shotgun (WGS) entry which is preliminary data.</text>
</comment>